<keyword evidence="7" id="KW-0963">Cytoplasm</keyword>
<evidence type="ECO:0000313" key="9">
    <source>
        <dbReference type="Proteomes" id="UP000702544"/>
    </source>
</evidence>
<comment type="subunit">
    <text evidence="7">Monomer.</text>
</comment>
<evidence type="ECO:0000256" key="2">
    <source>
        <dbReference type="ARBA" id="ARBA00022679"/>
    </source>
</evidence>
<keyword evidence="5 7" id="KW-0067">ATP-binding</keyword>
<keyword evidence="7" id="KW-0460">Magnesium</keyword>
<comment type="caution">
    <text evidence="8">The sequence shown here is derived from an EMBL/GenBank/DDBJ whole genome shotgun (WGS) entry which is preliminary data.</text>
</comment>
<dbReference type="PRINTS" id="PR01100">
    <property type="entry name" value="SHIKIMTKNASE"/>
</dbReference>
<reference evidence="8 9" key="1">
    <citation type="submission" date="2020-01" db="EMBL/GenBank/DDBJ databases">
        <title>Genomes assembled from Gulf of Kutch pelagic sediment metagenomes.</title>
        <authorList>
            <person name="Chandrashekar M."/>
            <person name="Mahajan M.S."/>
            <person name="Dave K.J."/>
            <person name="Vatsa P."/>
            <person name="Nathani N.M."/>
        </authorList>
    </citation>
    <scope>NUCLEOTIDE SEQUENCE [LARGE SCALE GENOMIC DNA]</scope>
    <source>
        <strain evidence="8">KS3-K002</strain>
    </source>
</reference>
<dbReference type="GO" id="GO:0009423">
    <property type="term" value="P:chorismate biosynthetic process"/>
    <property type="evidence" value="ECO:0007669"/>
    <property type="project" value="UniProtKB-UniRule"/>
</dbReference>
<dbReference type="CDD" id="cd00464">
    <property type="entry name" value="SK"/>
    <property type="match status" value="1"/>
</dbReference>
<dbReference type="SUPFAM" id="SSF52540">
    <property type="entry name" value="P-loop containing nucleoside triphosphate hydrolases"/>
    <property type="match status" value="1"/>
</dbReference>
<dbReference type="GO" id="GO:0004765">
    <property type="term" value="F:shikimate kinase activity"/>
    <property type="evidence" value="ECO:0007669"/>
    <property type="project" value="UniProtKB-UniRule"/>
</dbReference>
<comment type="function">
    <text evidence="7">Catalyzes the specific phosphorylation of the 3-hydroxyl group of shikimic acid using ATP as a cosubstrate.</text>
</comment>
<dbReference type="InterPro" id="IPR000623">
    <property type="entry name" value="Shikimate_kinase/TSH1"/>
</dbReference>
<gene>
    <name evidence="7" type="primary">aroK</name>
    <name evidence="8" type="ORF">GWO12_01365</name>
</gene>
<evidence type="ECO:0000256" key="4">
    <source>
        <dbReference type="ARBA" id="ARBA00022777"/>
    </source>
</evidence>
<feature type="binding site" evidence="7">
    <location>
        <position position="58"/>
    </location>
    <ligand>
        <name>substrate</name>
    </ligand>
</feature>
<dbReference type="Proteomes" id="UP000702544">
    <property type="component" value="Unassembled WGS sequence"/>
</dbReference>
<dbReference type="GO" id="GO:0008652">
    <property type="term" value="P:amino acid biosynthetic process"/>
    <property type="evidence" value="ECO:0007669"/>
    <property type="project" value="UniProtKB-KW"/>
</dbReference>
<feature type="binding site" evidence="7">
    <location>
        <begin position="12"/>
        <end position="17"/>
    </location>
    <ligand>
        <name>ATP</name>
        <dbReference type="ChEBI" id="CHEBI:30616"/>
    </ligand>
</feature>
<feature type="binding site" evidence="7">
    <location>
        <position position="16"/>
    </location>
    <ligand>
        <name>Mg(2+)</name>
        <dbReference type="ChEBI" id="CHEBI:18420"/>
    </ligand>
</feature>
<feature type="binding site" evidence="7">
    <location>
        <position position="155"/>
    </location>
    <ligand>
        <name>ATP</name>
        <dbReference type="ChEBI" id="CHEBI:30616"/>
    </ligand>
</feature>
<keyword evidence="1 7" id="KW-0028">Amino-acid biosynthesis</keyword>
<keyword evidence="2 7" id="KW-0808">Transferase</keyword>
<evidence type="ECO:0000256" key="3">
    <source>
        <dbReference type="ARBA" id="ARBA00022741"/>
    </source>
</evidence>
<name>A0AAE5CC36_9BACT</name>
<dbReference type="PANTHER" id="PTHR21087:SF16">
    <property type="entry name" value="SHIKIMATE KINASE 1, CHLOROPLASTIC"/>
    <property type="match status" value="1"/>
</dbReference>
<feature type="binding site" evidence="7">
    <location>
        <position position="80"/>
    </location>
    <ligand>
        <name>substrate</name>
    </ligand>
</feature>
<comment type="subcellular location">
    <subcellularLocation>
        <location evidence="7">Cytoplasm</location>
    </subcellularLocation>
</comment>
<comment type="catalytic activity">
    <reaction evidence="7">
        <text>shikimate + ATP = 3-phosphoshikimate + ADP + H(+)</text>
        <dbReference type="Rhea" id="RHEA:13121"/>
        <dbReference type="ChEBI" id="CHEBI:15378"/>
        <dbReference type="ChEBI" id="CHEBI:30616"/>
        <dbReference type="ChEBI" id="CHEBI:36208"/>
        <dbReference type="ChEBI" id="CHEBI:145989"/>
        <dbReference type="ChEBI" id="CHEBI:456216"/>
        <dbReference type="EC" id="2.7.1.71"/>
    </reaction>
</comment>
<evidence type="ECO:0000256" key="1">
    <source>
        <dbReference type="ARBA" id="ARBA00022605"/>
    </source>
</evidence>
<dbReference type="EC" id="2.7.1.71" evidence="7"/>
<keyword evidence="3 7" id="KW-0547">Nucleotide-binding</keyword>
<proteinExistence type="inferred from homology"/>
<dbReference type="Gene3D" id="3.40.50.300">
    <property type="entry name" value="P-loop containing nucleotide triphosphate hydrolases"/>
    <property type="match status" value="1"/>
</dbReference>
<dbReference type="GO" id="GO:0000287">
    <property type="term" value="F:magnesium ion binding"/>
    <property type="evidence" value="ECO:0007669"/>
    <property type="project" value="UniProtKB-UniRule"/>
</dbReference>
<dbReference type="HAMAP" id="MF_00109">
    <property type="entry name" value="Shikimate_kinase"/>
    <property type="match status" value="1"/>
</dbReference>
<organism evidence="8 9">
    <name type="scientific">Candidatus Kutchimonas denitrificans</name>
    <dbReference type="NCBI Taxonomy" id="3056748"/>
    <lineage>
        <taxon>Bacteria</taxon>
        <taxon>Pseudomonadati</taxon>
        <taxon>Gemmatimonadota</taxon>
        <taxon>Gemmatimonadia</taxon>
        <taxon>Candidatus Palauibacterales</taxon>
        <taxon>Candidatus Palauibacteraceae</taxon>
        <taxon>Candidatus Kutchimonas</taxon>
    </lineage>
</organism>
<keyword evidence="7" id="KW-0479">Metal-binding</keyword>
<comment type="similarity">
    <text evidence="7">Belongs to the shikimate kinase family.</text>
</comment>
<dbReference type="Pfam" id="PF01202">
    <property type="entry name" value="SKI"/>
    <property type="match status" value="1"/>
</dbReference>
<evidence type="ECO:0000256" key="5">
    <source>
        <dbReference type="ARBA" id="ARBA00022840"/>
    </source>
</evidence>
<dbReference type="GO" id="GO:0005524">
    <property type="term" value="F:ATP binding"/>
    <property type="evidence" value="ECO:0007669"/>
    <property type="project" value="UniProtKB-UniRule"/>
</dbReference>
<feature type="binding site" evidence="7">
    <location>
        <position position="34"/>
    </location>
    <ligand>
        <name>substrate</name>
    </ligand>
</feature>
<dbReference type="AlphaFoldDB" id="A0AAE5CC36"/>
<evidence type="ECO:0000256" key="6">
    <source>
        <dbReference type="ARBA" id="ARBA00023141"/>
    </source>
</evidence>
<evidence type="ECO:0000313" key="8">
    <source>
        <dbReference type="EMBL" id="NIR73754.1"/>
    </source>
</evidence>
<dbReference type="GO" id="GO:0005829">
    <property type="term" value="C:cytosol"/>
    <property type="evidence" value="ECO:0007669"/>
    <property type="project" value="TreeGrafter"/>
</dbReference>
<dbReference type="EMBL" id="JAACAK010000012">
    <property type="protein sequence ID" value="NIR73754.1"/>
    <property type="molecule type" value="Genomic_DNA"/>
</dbReference>
<feature type="binding site" evidence="7">
    <location>
        <position position="120"/>
    </location>
    <ligand>
        <name>ATP</name>
        <dbReference type="ChEBI" id="CHEBI:30616"/>
    </ligand>
</feature>
<keyword evidence="4 7" id="KW-0418">Kinase</keyword>
<dbReference type="InterPro" id="IPR031322">
    <property type="entry name" value="Shikimate/glucono_kinase"/>
</dbReference>
<dbReference type="PANTHER" id="PTHR21087">
    <property type="entry name" value="SHIKIMATE KINASE"/>
    <property type="match status" value="1"/>
</dbReference>
<accession>A0AAE5CC36</accession>
<protein>
    <recommendedName>
        <fullName evidence="7">Shikimate kinase</fullName>
        <shortName evidence="7">SK</shortName>
        <ecNumber evidence="7">2.7.1.71</ecNumber>
    </recommendedName>
</protein>
<dbReference type="InterPro" id="IPR027417">
    <property type="entry name" value="P-loop_NTPase"/>
</dbReference>
<keyword evidence="6 7" id="KW-0057">Aromatic amino acid biosynthesis</keyword>
<dbReference type="GO" id="GO:0009073">
    <property type="term" value="P:aromatic amino acid family biosynthetic process"/>
    <property type="evidence" value="ECO:0007669"/>
    <property type="project" value="UniProtKB-KW"/>
</dbReference>
<evidence type="ECO:0000256" key="7">
    <source>
        <dbReference type="HAMAP-Rule" id="MF_00109"/>
    </source>
</evidence>
<comment type="cofactor">
    <cofactor evidence="7">
        <name>Mg(2+)</name>
        <dbReference type="ChEBI" id="CHEBI:18420"/>
    </cofactor>
    <text evidence="7">Binds 1 Mg(2+) ion per subunit.</text>
</comment>
<comment type="pathway">
    <text evidence="7">Metabolic intermediate biosynthesis; chorismate biosynthesis; chorismate from D-erythrose 4-phosphate and phosphoenolpyruvate: step 5/7.</text>
</comment>
<sequence length="179" mass="20113">MIDRIVLVGFMCSGKTTVGRRLADRLGWDFVDFDRAIEERENRPIPEIFRKDGESHFRGLEARLTEEVLDRRRVVLAPGGGWATQPELVDRLRPGSLFVWLRVQPETVYARQRVQTAVERPLLAVDQPLEAIRSILAARTDDYSRADSVVDTDGRDPDDVAVEILEIAERAGGVTEAGS</sequence>
<feature type="binding site" evidence="7">
    <location>
        <position position="139"/>
    </location>
    <ligand>
        <name>substrate</name>
    </ligand>
</feature>